<dbReference type="AlphaFoldDB" id="A0A5B8VCV7"/>
<dbReference type="OrthoDB" id="85905at563835"/>
<gene>
    <name evidence="1" type="ORF">FRZ67_18150</name>
</gene>
<evidence type="ECO:0000313" key="1">
    <source>
        <dbReference type="EMBL" id="QEC69142.1"/>
    </source>
</evidence>
<accession>A0A5B8VCV7</accession>
<dbReference type="KEGG" id="pgin:FRZ67_18150"/>
<dbReference type="RefSeq" id="WP_147191897.1">
    <property type="nucleotide sequence ID" value="NZ_CP042435.1"/>
</dbReference>
<organism evidence="1 2">
    <name type="scientific">Panacibacter ginsenosidivorans</name>
    <dbReference type="NCBI Taxonomy" id="1813871"/>
    <lineage>
        <taxon>Bacteria</taxon>
        <taxon>Pseudomonadati</taxon>
        <taxon>Bacteroidota</taxon>
        <taxon>Chitinophagia</taxon>
        <taxon>Chitinophagales</taxon>
        <taxon>Chitinophagaceae</taxon>
        <taxon>Panacibacter</taxon>
    </lineage>
</organism>
<name>A0A5B8VCV7_9BACT</name>
<sequence length="135" mass="15555">MTYLLKKQDHTNTILYGVRNTSGLGQITIDFRENNTYKLGRHHFMSAEYYRGRFTIRDSIIYLDNPRYSELITSDKLLITKNPSFDSTKKQNILKALFGTPEDDATATTLLYQIDNSGQKLESAISFKVVDKTFN</sequence>
<reference evidence="1 2" key="1">
    <citation type="journal article" date="2016" name="Int. J. Syst. Evol. Microbiol.">
        <title>Panacibacter ginsenosidivorans gen. nov., sp. nov., with ginsenoside converting activity isolated from soil of a ginseng field.</title>
        <authorList>
            <person name="Siddiqi M.Z."/>
            <person name="Muhammad Shafi S."/>
            <person name="Choi K.D."/>
            <person name="Im W.T."/>
        </authorList>
    </citation>
    <scope>NUCLEOTIDE SEQUENCE [LARGE SCALE GENOMIC DNA]</scope>
    <source>
        <strain evidence="1 2">Gsoil1550</strain>
    </source>
</reference>
<protein>
    <submittedName>
        <fullName evidence="1">Uncharacterized protein</fullName>
    </submittedName>
</protein>
<proteinExistence type="predicted"/>
<keyword evidence="2" id="KW-1185">Reference proteome</keyword>
<dbReference type="EMBL" id="CP042435">
    <property type="protein sequence ID" value="QEC69142.1"/>
    <property type="molecule type" value="Genomic_DNA"/>
</dbReference>
<dbReference type="Proteomes" id="UP000321533">
    <property type="component" value="Chromosome"/>
</dbReference>
<evidence type="ECO:0000313" key="2">
    <source>
        <dbReference type="Proteomes" id="UP000321533"/>
    </source>
</evidence>